<evidence type="ECO:0000313" key="2">
    <source>
        <dbReference type="Proteomes" id="UP000006908"/>
    </source>
</evidence>
<reference evidence="1 2" key="1">
    <citation type="journal article" date="2011" name="J. Bacteriol.">
        <title>Complete genome sequence of Gallibacterium anatis strain UMN179, isolated from a laying hen with peritonitis.</title>
        <authorList>
            <person name="Johnson T.J."/>
            <person name="Fernandez-Alarcon C."/>
            <person name="Bojesen A.M."/>
            <person name="Nolan L.K."/>
            <person name="Trampel D.W."/>
            <person name="Seemann T."/>
        </authorList>
    </citation>
    <scope>NUCLEOTIDE SEQUENCE [LARGE SCALE GENOMIC DNA]</scope>
    <source>
        <strain evidence="1 2">UMN179</strain>
    </source>
</reference>
<dbReference type="Proteomes" id="UP000006908">
    <property type="component" value="Chromosome"/>
</dbReference>
<dbReference type="HOGENOM" id="CLU_789306_0_0_6"/>
<dbReference type="KEGG" id="gan:UMN179_00645"/>
<name>F4HDE1_GALAU</name>
<dbReference type="EMBL" id="CP002667">
    <property type="protein sequence ID" value="AEC16679.1"/>
    <property type="molecule type" value="Genomic_DNA"/>
</dbReference>
<protein>
    <recommendedName>
        <fullName evidence="3">HEPN AbiU2-like domain-containing protein</fullName>
    </recommendedName>
</protein>
<evidence type="ECO:0008006" key="3">
    <source>
        <dbReference type="Google" id="ProtNLM"/>
    </source>
</evidence>
<dbReference type="STRING" id="1005058.UMN179_00645"/>
<dbReference type="RefSeq" id="WP_013745466.1">
    <property type="nucleotide sequence ID" value="NC_015460.1"/>
</dbReference>
<evidence type="ECO:0000313" key="1">
    <source>
        <dbReference type="EMBL" id="AEC16679.1"/>
    </source>
</evidence>
<dbReference type="AlphaFoldDB" id="F4HDE1"/>
<accession>F4HDE1</accession>
<gene>
    <name evidence="1" type="ordered locus">UMN179_00645</name>
</gene>
<organism evidence="1 2">
    <name type="scientific">Gallibacterium anatis (strain UMN179)</name>
    <name type="common">Pasteurella anatis</name>
    <dbReference type="NCBI Taxonomy" id="1005058"/>
    <lineage>
        <taxon>Bacteria</taxon>
        <taxon>Pseudomonadati</taxon>
        <taxon>Pseudomonadota</taxon>
        <taxon>Gammaproteobacteria</taxon>
        <taxon>Pasteurellales</taxon>
        <taxon>Pasteurellaceae</taxon>
        <taxon>Gallibacterium</taxon>
    </lineage>
</organism>
<proteinExistence type="predicted"/>
<dbReference type="PATRIC" id="fig|1005058.3.peg.633"/>
<sequence>MSKIEDMDKDELIQHIIHEWKEKYPKIKELTPSSDFGAISDYAPFLLLHNKADKIDKYFTKEHLNEFQKYNILNIISLLNRIIISEKEYISGVNIINFQKINYSINCLTETINIYSKTNNEKNIKTLEKRDEKEEKIERIINIISSQLLQADIEYKIYRQLVKTKRNNVNTFYKYEKIFTPLINITLYDFINIIYKVTESNKDKNKKQKISFSALRSFLHINENEEHRKRIDDIYHKTTKSIGKVKNIRNNLTAHLDINLLDINKLFTDLKLEDIRCLLDDLLSSLNIFIEIYNNLYDKNINKKFYYTIQDEITKISINLNRNDNKEDIIIQKQKEKKHDKEIKKLIKKKS</sequence>